<sequence length="131" mass="14934">MNRYVTLFAILILVILSGCDKKEEVNLVANTDSWKINVNYLPSKHGYIEKQTIEYIGKTPLNKVDLSINYKNNSSTVNTLKVETLVGVGPQQLPTRTEVDNWKNAKNVKITWTEKDTLHEETVRLTPSTQE</sequence>
<evidence type="ECO:0000313" key="1">
    <source>
        <dbReference type="EMBL" id="OAS18657.1"/>
    </source>
</evidence>
<dbReference type="PROSITE" id="PS51257">
    <property type="entry name" value="PROKAR_LIPOPROTEIN"/>
    <property type="match status" value="1"/>
</dbReference>
<accession>A0A198ABW9</accession>
<name>A0A198ABW9_9BACL</name>
<comment type="caution">
    <text evidence="1">The sequence shown here is derived from an EMBL/GenBank/DDBJ whole genome shotgun (WGS) entry which is preliminary data.</text>
</comment>
<dbReference type="AlphaFoldDB" id="A0A198ABW9"/>
<reference evidence="1 2" key="1">
    <citation type="submission" date="2016-05" db="EMBL/GenBank/DDBJ databases">
        <title>Paenibacillus sp. 1ZS3-15 nov., isolated from the rhizosphere soil.</title>
        <authorList>
            <person name="Zhang X.X."/>
            <person name="Zhang J."/>
        </authorList>
    </citation>
    <scope>NUCLEOTIDE SEQUENCE [LARGE SCALE GENOMIC DNA]</scope>
    <source>
        <strain evidence="1 2">1ZS3-15</strain>
    </source>
</reference>
<dbReference type="Proteomes" id="UP000078454">
    <property type="component" value="Unassembled WGS sequence"/>
</dbReference>
<dbReference type="OrthoDB" id="2666237at2"/>
<dbReference type="EMBL" id="LYPB01000063">
    <property type="protein sequence ID" value="OAS18657.1"/>
    <property type="molecule type" value="Genomic_DNA"/>
</dbReference>
<evidence type="ECO:0000313" key="2">
    <source>
        <dbReference type="Proteomes" id="UP000078454"/>
    </source>
</evidence>
<dbReference type="RefSeq" id="WP_068664094.1">
    <property type="nucleotide sequence ID" value="NZ_LYPB01000063.1"/>
</dbReference>
<proteinExistence type="predicted"/>
<keyword evidence="2" id="KW-1185">Reference proteome</keyword>
<protein>
    <recommendedName>
        <fullName evidence="3">Lipoprotein</fullName>
    </recommendedName>
</protein>
<gene>
    <name evidence="1" type="ORF">A8708_28990</name>
</gene>
<organism evidence="1 2">
    <name type="scientific">Paenibacillus oryzisoli</name>
    <dbReference type="NCBI Taxonomy" id="1850517"/>
    <lineage>
        <taxon>Bacteria</taxon>
        <taxon>Bacillati</taxon>
        <taxon>Bacillota</taxon>
        <taxon>Bacilli</taxon>
        <taxon>Bacillales</taxon>
        <taxon>Paenibacillaceae</taxon>
        <taxon>Paenibacillus</taxon>
    </lineage>
</organism>
<evidence type="ECO:0008006" key="3">
    <source>
        <dbReference type="Google" id="ProtNLM"/>
    </source>
</evidence>